<dbReference type="PROSITE" id="PS50164">
    <property type="entry name" value="GIY_YIG"/>
    <property type="match status" value="1"/>
</dbReference>
<sequence>MTQEQANNPTNRPPAGVEHGSATALYRLYDSADRLLYVGVTKDPSTRFAAHRSDKPWWPQVARREETWHPTRNKACEAESAAIWNEAPLYNQAGTPQDNAKRSVRQRANREQARTKGKVLRQANQLRRLVQARLVEAGAPERTARRAGLMAERAYKEASGAFPDGVAYPPVVWL</sequence>
<dbReference type="SUPFAM" id="SSF82771">
    <property type="entry name" value="GIY-YIG endonuclease"/>
    <property type="match status" value="1"/>
</dbReference>
<keyword evidence="3" id="KW-1185">Reference proteome</keyword>
<feature type="domain" description="GIY-YIG" evidence="1">
    <location>
        <begin position="21"/>
        <end position="92"/>
    </location>
</feature>
<evidence type="ECO:0000313" key="2">
    <source>
        <dbReference type="EMBL" id="GHI41892.1"/>
    </source>
</evidence>
<dbReference type="EMBL" id="BNDY01000017">
    <property type="protein sequence ID" value="GHI41892.1"/>
    <property type="molecule type" value="Genomic_DNA"/>
</dbReference>
<dbReference type="CDD" id="cd00719">
    <property type="entry name" value="GIY-YIG_SF"/>
    <property type="match status" value="1"/>
</dbReference>
<evidence type="ECO:0000259" key="1">
    <source>
        <dbReference type="PROSITE" id="PS50164"/>
    </source>
</evidence>
<name>A0ABQ3QX83_9ACTN</name>
<comment type="caution">
    <text evidence="2">The sequence shown here is derived from an EMBL/GenBank/DDBJ whole genome shotgun (WGS) entry which is preliminary data.</text>
</comment>
<evidence type="ECO:0000313" key="3">
    <source>
        <dbReference type="Proteomes" id="UP001050808"/>
    </source>
</evidence>
<reference evidence="2" key="1">
    <citation type="submission" date="2024-05" db="EMBL/GenBank/DDBJ databases">
        <title>Whole genome shotgun sequence of Streptomyces violascens NBRC 12920.</title>
        <authorList>
            <person name="Komaki H."/>
            <person name="Tamura T."/>
        </authorList>
    </citation>
    <scope>NUCLEOTIDE SEQUENCE</scope>
    <source>
        <strain evidence="2">NBRC 12920</strain>
    </source>
</reference>
<organism evidence="2 3">
    <name type="scientific">Streptomyces violascens</name>
    <dbReference type="NCBI Taxonomy" id="67381"/>
    <lineage>
        <taxon>Bacteria</taxon>
        <taxon>Bacillati</taxon>
        <taxon>Actinomycetota</taxon>
        <taxon>Actinomycetes</taxon>
        <taxon>Kitasatosporales</taxon>
        <taxon>Streptomycetaceae</taxon>
        <taxon>Streptomyces</taxon>
    </lineage>
</organism>
<proteinExistence type="predicted"/>
<dbReference type="Pfam" id="PF01541">
    <property type="entry name" value="GIY-YIG"/>
    <property type="match status" value="1"/>
</dbReference>
<dbReference type="RefSeq" id="WP_189963386.1">
    <property type="nucleotide sequence ID" value="NZ_BMUA01000008.1"/>
</dbReference>
<gene>
    <name evidence="2" type="ORF">Sviol_63000</name>
</gene>
<dbReference type="InterPro" id="IPR000305">
    <property type="entry name" value="GIY-YIG_endonuc"/>
</dbReference>
<accession>A0ABQ3QX83</accession>
<dbReference type="InterPro" id="IPR035901">
    <property type="entry name" value="GIY-YIG_endonuc_sf"/>
</dbReference>
<dbReference type="Proteomes" id="UP001050808">
    <property type="component" value="Unassembled WGS sequence"/>
</dbReference>
<protein>
    <recommendedName>
        <fullName evidence="1">GIY-YIG domain-containing protein</fullName>
    </recommendedName>
</protein>